<dbReference type="OrthoDB" id="9767256at2"/>
<dbReference type="EC" id="1.-.-.-" evidence="2"/>
<dbReference type="InterPro" id="IPR006094">
    <property type="entry name" value="Oxid_FAD_bind_N"/>
</dbReference>
<protein>
    <submittedName>
        <fullName evidence="2">Putative FAD-linked oxidoreductase</fullName>
        <ecNumber evidence="2">1.-.-.-</ecNumber>
    </submittedName>
</protein>
<dbReference type="PROSITE" id="PS51387">
    <property type="entry name" value="FAD_PCMH"/>
    <property type="match status" value="1"/>
</dbReference>
<dbReference type="RefSeq" id="WP_145271925.1">
    <property type="nucleotide sequence ID" value="NZ_CP036272.1"/>
</dbReference>
<evidence type="ECO:0000259" key="1">
    <source>
        <dbReference type="PROSITE" id="PS51387"/>
    </source>
</evidence>
<dbReference type="Proteomes" id="UP000315003">
    <property type="component" value="Chromosome"/>
</dbReference>
<dbReference type="PANTHER" id="PTHR11748:SF103">
    <property type="entry name" value="GLYCOLATE OXIDASE SUBUNIT GLCE"/>
    <property type="match status" value="1"/>
</dbReference>
<proteinExistence type="predicted"/>
<dbReference type="AlphaFoldDB" id="A0A517SUL6"/>
<gene>
    <name evidence="2" type="ORF">SV7mr_23300</name>
</gene>
<accession>A0A517SUL6</accession>
<dbReference type="GO" id="GO:0071949">
    <property type="term" value="F:FAD binding"/>
    <property type="evidence" value="ECO:0007669"/>
    <property type="project" value="InterPro"/>
</dbReference>
<organism evidence="2 3">
    <name type="scientific">Stieleria bergensis</name>
    <dbReference type="NCBI Taxonomy" id="2528025"/>
    <lineage>
        <taxon>Bacteria</taxon>
        <taxon>Pseudomonadati</taxon>
        <taxon>Planctomycetota</taxon>
        <taxon>Planctomycetia</taxon>
        <taxon>Pirellulales</taxon>
        <taxon>Pirellulaceae</taxon>
        <taxon>Stieleria</taxon>
    </lineage>
</organism>
<dbReference type="EMBL" id="CP036272">
    <property type="protein sequence ID" value="QDT59819.1"/>
    <property type="molecule type" value="Genomic_DNA"/>
</dbReference>
<dbReference type="Gene3D" id="3.30.465.10">
    <property type="match status" value="1"/>
</dbReference>
<dbReference type="InterPro" id="IPR016169">
    <property type="entry name" value="FAD-bd_PCMH_sub2"/>
</dbReference>
<sequence>MSNDQKFPSADAGDVQVASSVTDLQQRVRDGQKLLPVGRQTKAPLAAFAVDYQAISLNTLSGIQEYEPSEYTFTALAGTPLSEIVAALASQRQYLPFDPVLIDQGATLGGTVGSGINGPGRQRYGGLRDFILGAEIVTGDGHLVSTGGKVVKNAAGFDVPKLMVGSCGRLGILTSLTFKVFPAPPFQLSGGVVCQNVQDACQVIAQLAAGRWELDAIDFDPQAMTVYFRLAGPEAACLQLAANLQQHLGREVVMLPELDHWSQIAQLRCFSSSHSLVARLPADLSLIKHLHQFAHQHADEFAYRVSVAGALAWLSFSHGVLAEFQAFLSQHQAAALVIRQEGGDRVTQPLLGARQVSTSQQSVQQAIKLAMDPTQAFPPLLDFVPVAAQ</sequence>
<keyword evidence="2" id="KW-0560">Oxidoreductase</keyword>
<evidence type="ECO:0000313" key="3">
    <source>
        <dbReference type="Proteomes" id="UP000315003"/>
    </source>
</evidence>
<dbReference type="SUPFAM" id="SSF56176">
    <property type="entry name" value="FAD-binding/transporter-associated domain-like"/>
    <property type="match status" value="1"/>
</dbReference>
<reference evidence="2 3" key="1">
    <citation type="submission" date="2019-02" db="EMBL/GenBank/DDBJ databases">
        <title>Deep-cultivation of Planctomycetes and their phenomic and genomic characterization uncovers novel biology.</title>
        <authorList>
            <person name="Wiegand S."/>
            <person name="Jogler M."/>
            <person name="Boedeker C."/>
            <person name="Pinto D."/>
            <person name="Vollmers J."/>
            <person name="Rivas-Marin E."/>
            <person name="Kohn T."/>
            <person name="Peeters S.H."/>
            <person name="Heuer A."/>
            <person name="Rast P."/>
            <person name="Oberbeckmann S."/>
            <person name="Bunk B."/>
            <person name="Jeske O."/>
            <person name="Meyerdierks A."/>
            <person name="Storesund J.E."/>
            <person name="Kallscheuer N."/>
            <person name="Luecker S."/>
            <person name="Lage O.M."/>
            <person name="Pohl T."/>
            <person name="Merkel B.J."/>
            <person name="Hornburger P."/>
            <person name="Mueller R.-W."/>
            <person name="Bruemmer F."/>
            <person name="Labrenz M."/>
            <person name="Spormann A.M."/>
            <person name="Op den Camp H."/>
            <person name="Overmann J."/>
            <person name="Amann R."/>
            <person name="Jetten M.S.M."/>
            <person name="Mascher T."/>
            <person name="Medema M.H."/>
            <person name="Devos D.P."/>
            <person name="Kaster A.-K."/>
            <person name="Ovreas L."/>
            <person name="Rohde M."/>
            <person name="Galperin M.Y."/>
            <person name="Jogler C."/>
        </authorList>
    </citation>
    <scope>NUCLEOTIDE SEQUENCE [LARGE SCALE GENOMIC DNA]</scope>
    <source>
        <strain evidence="2 3">SV_7m_r</strain>
    </source>
</reference>
<dbReference type="InterPro" id="IPR016166">
    <property type="entry name" value="FAD-bd_PCMH"/>
</dbReference>
<feature type="domain" description="FAD-binding PCMH-type" evidence="1">
    <location>
        <begin position="7"/>
        <end position="183"/>
    </location>
</feature>
<evidence type="ECO:0000313" key="2">
    <source>
        <dbReference type="EMBL" id="QDT59819.1"/>
    </source>
</evidence>
<dbReference type="Pfam" id="PF01565">
    <property type="entry name" value="FAD_binding_4"/>
    <property type="match status" value="1"/>
</dbReference>
<dbReference type="GO" id="GO:0016491">
    <property type="term" value="F:oxidoreductase activity"/>
    <property type="evidence" value="ECO:0007669"/>
    <property type="project" value="UniProtKB-KW"/>
</dbReference>
<keyword evidence="3" id="KW-1185">Reference proteome</keyword>
<dbReference type="PANTHER" id="PTHR11748">
    <property type="entry name" value="D-LACTATE DEHYDROGENASE"/>
    <property type="match status" value="1"/>
</dbReference>
<name>A0A517SUL6_9BACT</name>
<dbReference type="InterPro" id="IPR036318">
    <property type="entry name" value="FAD-bd_PCMH-like_sf"/>
</dbReference>